<dbReference type="PROSITE" id="PS00661">
    <property type="entry name" value="FERM_2"/>
    <property type="match status" value="1"/>
</dbReference>
<dbReference type="InterPro" id="IPR018980">
    <property type="entry name" value="FERM_PH-like_C"/>
</dbReference>
<dbReference type="InterPro" id="IPR019749">
    <property type="entry name" value="Band_41_domain"/>
</dbReference>
<dbReference type="SMART" id="SM00295">
    <property type="entry name" value="B41"/>
    <property type="match status" value="1"/>
</dbReference>
<dbReference type="InterPro" id="IPR008954">
    <property type="entry name" value="Moesin_tail_sf"/>
</dbReference>
<dbReference type="FunFam" id="2.30.29.30:FF:000003">
    <property type="entry name" value="Radixin isoform 1"/>
    <property type="match status" value="1"/>
</dbReference>
<reference evidence="7" key="1">
    <citation type="submission" date="2025-08" db="UniProtKB">
        <authorList>
            <consortium name="Ensembl"/>
        </authorList>
    </citation>
    <scope>IDENTIFICATION</scope>
</reference>
<feature type="compositionally biased region" description="Basic and acidic residues" evidence="5">
    <location>
        <begin position="409"/>
        <end position="418"/>
    </location>
</feature>
<dbReference type="CDD" id="cd17187">
    <property type="entry name" value="FERM_F1_ERM"/>
    <property type="match status" value="1"/>
</dbReference>
<dbReference type="Gene3D" id="2.30.29.30">
    <property type="entry name" value="Pleckstrin-homology domain (PH domain)/Phosphotyrosine-binding domain (PTB)"/>
    <property type="match status" value="1"/>
</dbReference>
<dbReference type="SMART" id="SM01196">
    <property type="entry name" value="FERM_C"/>
    <property type="match status" value="1"/>
</dbReference>
<dbReference type="Gene3D" id="6.10.360.10">
    <property type="match status" value="1"/>
</dbReference>
<keyword evidence="2" id="KW-1003">Cell membrane</keyword>
<dbReference type="Ensembl" id="ENSCCRT00000173828.1">
    <property type="protein sequence ID" value="ENSCCRP00000180152.1"/>
    <property type="gene ID" value="ENSCCRG00000070025.1"/>
</dbReference>
<dbReference type="InterPro" id="IPR011993">
    <property type="entry name" value="PH-like_dom_sf"/>
</dbReference>
<feature type="compositionally biased region" description="Basic and acidic residues" evidence="5">
    <location>
        <begin position="484"/>
        <end position="502"/>
    </location>
</feature>
<dbReference type="Proteomes" id="UP001108240">
    <property type="component" value="Unplaced"/>
</dbReference>
<organism evidence="7 8">
    <name type="scientific">Cyprinus carpio carpio</name>
    <dbReference type="NCBI Taxonomy" id="630221"/>
    <lineage>
        <taxon>Eukaryota</taxon>
        <taxon>Metazoa</taxon>
        <taxon>Chordata</taxon>
        <taxon>Craniata</taxon>
        <taxon>Vertebrata</taxon>
        <taxon>Euteleostomi</taxon>
        <taxon>Actinopterygii</taxon>
        <taxon>Neopterygii</taxon>
        <taxon>Teleostei</taxon>
        <taxon>Ostariophysi</taxon>
        <taxon>Cypriniformes</taxon>
        <taxon>Cyprinidae</taxon>
        <taxon>Cyprininae</taxon>
        <taxon>Cyprinus</taxon>
    </lineage>
</organism>
<dbReference type="SUPFAM" id="SSF47031">
    <property type="entry name" value="Second domain of FERM"/>
    <property type="match status" value="1"/>
</dbReference>
<dbReference type="SUPFAM" id="SSF48678">
    <property type="entry name" value="Moesin tail domain"/>
    <property type="match status" value="1"/>
</dbReference>
<dbReference type="CDD" id="cd14473">
    <property type="entry name" value="FERM_B-lobe"/>
    <property type="match status" value="1"/>
</dbReference>
<dbReference type="PROSITE" id="PS00660">
    <property type="entry name" value="FERM_1"/>
    <property type="match status" value="1"/>
</dbReference>
<dbReference type="GeneTree" id="ENSGT01090000260082"/>
<dbReference type="AlphaFoldDB" id="A0A9J8DCT4"/>
<dbReference type="InterPro" id="IPR019748">
    <property type="entry name" value="FERM_central"/>
</dbReference>
<dbReference type="Pfam" id="PF09380">
    <property type="entry name" value="FERM_C"/>
    <property type="match status" value="1"/>
</dbReference>
<protein>
    <recommendedName>
        <fullName evidence="6">FERM domain-containing protein</fullName>
    </recommendedName>
</protein>
<dbReference type="Pfam" id="PF09379">
    <property type="entry name" value="FERM_N"/>
    <property type="match status" value="1"/>
</dbReference>
<dbReference type="Gene3D" id="3.10.20.90">
    <property type="entry name" value="Phosphatidylinositol 3-kinase Catalytic Subunit, Chain A, domain 1"/>
    <property type="match status" value="1"/>
</dbReference>
<dbReference type="FunFam" id="3.10.20.90:FF:000013">
    <property type="entry name" value="radixin isoform X1"/>
    <property type="match status" value="1"/>
</dbReference>
<evidence type="ECO:0000256" key="4">
    <source>
        <dbReference type="PIRSR" id="PIRSR002305-1"/>
    </source>
</evidence>
<dbReference type="InterPro" id="IPR014352">
    <property type="entry name" value="FERM/acyl-CoA-bd_prot_sf"/>
</dbReference>
<dbReference type="FunFam" id="1.20.80.10:FF:000002">
    <property type="entry name" value="radixin isoform X1"/>
    <property type="match status" value="1"/>
</dbReference>
<sequence length="530" mass="61991">MNNQDNLCMIFYCFYFCVQINVRVTTMDAELEFAIQPNTTGKQLFDQVVKTVGLREVWFFGLQYVDSKGYTTWLKLNKKVTQQDVRKENPLQFKFRAKFFPEDVSEELIQEITQRLFFLQVKEAILNDEIYCPPETAVLLASYSVQAKYTDYNRDIHKPGYLTNDRLLPQRVLEQHKLTKEQWEDRIQTWHEEHRGMLREDSMMEYLKIAQDLEMYGVNYFEIKNKKGTELWLGVDALGLNIYEHEDKLTPKIGFPWSEIRNISFNDKKFVIKPIDKKAPDFVFYAPRLRINKRILALCMGNHELYMRRRKPDTIEVQQMKAQAREEKHQKQIERAKEEAERLEKEKQAAEEAKAALAKQAADQMKNQEQLAAELGEFTAKIALLEDAKRKKEEEATEWQHKALSAQEDLEKTKEELKSVMSATAGGASENEHDEHDESSAEASAELSNDGVAHQRSEEERLTETQKNERVKKQLQALSSELAQARDDSKKTQNDVLHAENVKAGRDKYKTLRQIRQGNTKQRIDEFESM</sequence>
<dbReference type="InterPro" id="IPR035963">
    <property type="entry name" value="FERM_2"/>
</dbReference>
<dbReference type="InterPro" id="IPR019747">
    <property type="entry name" value="FERM_CS"/>
</dbReference>
<dbReference type="Pfam" id="PF00373">
    <property type="entry name" value="FERM_M"/>
    <property type="match status" value="1"/>
</dbReference>
<dbReference type="PRINTS" id="PR00935">
    <property type="entry name" value="BAND41"/>
</dbReference>
<dbReference type="Gene3D" id="1.20.5.450">
    <property type="match status" value="1"/>
</dbReference>
<keyword evidence="3" id="KW-0472">Membrane</keyword>
<dbReference type="InterPro" id="IPR018979">
    <property type="entry name" value="FERM_N"/>
</dbReference>
<dbReference type="PANTHER" id="PTHR23281">
    <property type="entry name" value="MERLIN/MOESIN/EZRIN/RADIXIN"/>
    <property type="match status" value="1"/>
</dbReference>
<dbReference type="InterPro" id="IPR000798">
    <property type="entry name" value="Ez/rad/moesin-like"/>
</dbReference>
<reference evidence="7" key="2">
    <citation type="submission" date="2025-09" db="UniProtKB">
        <authorList>
            <consortium name="Ensembl"/>
        </authorList>
    </citation>
    <scope>IDENTIFICATION</scope>
</reference>
<feature type="domain" description="FERM" evidence="6">
    <location>
        <begin position="20"/>
        <end position="310"/>
    </location>
</feature>
<dbReference type="InterPro" id="IPR000299">
    <property type="entry name" value="FERM_domain"/>
</dbReference>
<evidence type="ECO:0000256" key="5">
    <source>
        <dbReference type="SAM" id="MobiDB-lite"/>
    </source>
</evidence>
<evidence type="ECO:0000313" key="7">
    <source>
        <dbReference type="Ensembl" id="ENSCCRP00000180152.1"/>
    </source>
</evidence>
<evidence type="ECO:0000256" key="2">
    <source>
        <dbReference type="ARBA" id="ARBA00022475"/>
    </source>
</evidence>
<keyword evidence="8" id="KW-1185">Reference proteome</keyword>
<dbReference type="InterPro" id="IPR011174">
    <property type="entry name" value="ERM"/>
</dbReference>
<proteinExistence type="predicted"/>
<dbReference type="Gene3D" id="1.20.80.10">
    <property type="match status" value="1"/>
</dbReference>
<feature type="compositionally biased region" description="Basic and acidic residues" evidence="5">
    <location>
        <begin position="430"/>
        <end position="439"/>
    </location>
</feature>
<evidence type="ECO:0000256" key="1">
    <source>
        <dbReference type="ARBA" id="ARBA00004202"/>
    </source>
</evidence>
<dbReference type="InterPro" id="IPR029071">
    <property type="entry name" value="Ubiquitin-like_domsf"/>
</dbReference>
<dbReference type="PIRSF" id="PIRSF002305">
    <property type="entry name" value="ERM"/>
    <property type="match status" value="1"/>
</dbReference>
<dbReference type="GO" id="GO:0003779">
    <property type="term" value="F:actin binding"/>
    <property type="evidence" value="ECO:0007669"/>
    <property type="project" value="InterPro"/>
</dbReference>
<dbReference type="SUPFAM" id="SSF50729">
    <property type="entry name" value="PH domain-like"/>
    <property type="match status" value="1"/>
</dbReference>
<feature type="region of interest" description="Disordered" evidence="5">
    <location>
        <begin position="399"/>
        <end position="502"/>
    </location>
</feature>
<dbReference type="SUPFAM" id="SSF54236">
    <property type="entry name" value="Ubiquitin-like"/>
    <property type="match status" value="1"/>
</dbReference>
<dbReference type="Pfam" id="PF20492">
    <property type="entry name" value="ERM_helical"/>
    <property type="match status" value="1"/>
</dbReference>
<accession>A0A9J8DCT4</accession>
<dbReference type="InterPro" id="IPR046810">
    <property type="entry name" value="ERM_helical"/>
</dbReference>
<feature type="binding site" evidence="4">
    <location>
        <begin position="75"/>
        <end position="78"/>
    </location>
    <ligand>
        <name>a 1,2-diacyl-sn-glycero-3-phospho-(1D-myo-inositol)</name>
        <dbReference type="ChEBI" id="CHEBI:57880"/>
    </ligand>
</feature>
<dbReference type="InterPro" id="IPR011259">
    <property type="entry name" value="ERM_C_dom"/>
</dbReference>
<feature type="binding site" evidence="4">
    <location>
        <position position="293"/>
    </location>
    <ligand>
        <name>a 1,2-diacyl-sn-glycero-3-phospho-(1D-myo-inositol)</name>
        <dbReference type="ChEBI" id="CHEBI:57880"/>
    </ligand>
</feature>
<dbReference type="CDD" id="cd13194">
    <property type="entry name" value="FERM_C_ERM"/>
    <property type="match status" value="1"/>
</dbReference>
<evidence type="ECO:0000256" key="3">
    <source>
        <dbReference type="ARBA" id="ARBA00023136"/>
    </source>
</evidence>
<evidence type="ECO:0000259" key="6">
    <source>
        <dbReference type="PROSITE" id="PS50057"/>
    </source>
</evidence>
<dbReference type="PROSITE" id="PS50057">
    <property type="entry name" value="FERM_3"/>
    <property type="match status" value="1"/>
</dbReference>
<evidence type="ECO:0000313" key="8">
    <source>
        <dbReference type="Proteomes" id="UP001108240"/>
    </source>
</evidence>
<dbReference type="GO" id="GO:0005886">
    <property type="term" value="C:plasma membrane"/>
    <property type="evidence" value="ECO:0007669"/>
    <property type="project" value="UniProtKB-SubCell"/>
</dbReference>
<feature type="compositionally biased region" description="Basic and acidic residues" evidence="5">
    <location>
        <begin position="453"/>
        <end position="472"/>
    </location>
</feature>
<dbReference type="PRINTS" id="PR00661">
    <property type="entry name" value="ERMFAMILY"/>
</dbReference>
<dbReference type="InterPro" id="IPR041789">
    <property type="entry name" value="ERM_FERM_C"/>
</dbReference>
<comment type="subcellular location">
    <subcellularLocation>
        <location evidence="1">Cell membrane</location>
        <topology evidence="1">Peripheral membrane protein</topology>
    </subcellularLocation>
</comment>
<dbReference type="Pfam" id="PF00769">
    <property type="entry name" value="ERM_C"/>
    <property type="match status" value="1"/>
</dbReference>
<name>A0A9J8DCT4_CYPCA</name>